<feature type="domain" description="Peptidase C51" evidence="1">
    <location>
        <begin position="24"/>
        <end position="161"/>
    </location>
</feature>
<reference evidence="3" key="1">
    <citation type="journal article" date="2019" name="Int. J. Syst. Evol. Microbiol.">
        <title>The Global Catalogue of Microorganisms (GCM) 10K type strain sequencing project: providing services to taxonomists for standard genome sequencing and annotation.</title>
        <authorList>
            <consortium name="The Broad Institute Genomics Platform"/>
            <consortium name="The Broad Institute Genome Sequencing Center for Infectious Disease"/>
            <person name="Wu L."/>
            <person name="Ma J."/>
        </authorList>
    </citation>
    <scope>NUCLEOTIDE SEQUENCE [LARGE SCALE GENOMIC DNA]</scope>
    <source>
        <strain evidence="3">JCM 17326</strain>
    </source>
</reference>
<evidence type="ECO:0000313" key="3">
    <source>
        <dbReference type="Proteomes" id="UP001500630"/>
    </source>
</evidence>
<dbReference type="Proteomes" id="UP001500630">
    <property type="component" value="Unassembled WGS sequence"/>
</dbReference>
<dbReference type="EMBL" id="BAABDQ010000003">
    <property type="protein sequence ID" value="GAA3537124.1"/>
    <property type="molecule type" value="Genomic_DNA"/>
</dbReference>
<dbReference type="Pfam" id="PF05257">
    <property type="entry name" value="CHAP"/>
    <property type="match status" value="1"/>
</dbReference>
<accession>A0ABP6VLA4</accession>
<evidence type="ECO:0000259" key="1">
    <source>
        <dbReference type="PROSITE" id="PS50911"/>
    </source>
</evidence>
<organism evidence="2 3">
    <name type="scientific">Nonomuraea rosea</name>
    <dbReference type="NCBI Taxonomy" id="638574"/>
    <lineage>
        <taxon>Bacteria</taxon>
        <taxon>Bacillati</taxon>
        <taxon>Actinomycetota</taxon>
        <taxon>Actinomycetes</taxon>
        <taxon>Streptosporangiales</taxon>
        <taxon>Streptosporangiaceae</taxon>
        <taxon>Nonomuraea</taxon>
    </lineage>
</organism>
<sequence length="339" mass="35995">MTTPAKVIAAARADLGMREDPSGSNVTPITKAFGKIPGYPSNGYGYPWCAAATSMWCKEAGLKANTDYPHTAGTLTQYSWARSNGRWFTTPKVGDLVLFTNNGSTSGIYHVELVEEVSASSITTIGGNTSGSAGNGIQGNGDGCYRKTIARSNSRICGYVRPRYAGSTNEPAKTWDGKSYPGHFVRYGDTGAEAKAVQQMLVKFGWKITVDGDFGEATHHAVKTFQKNHKLESDGVVGPDTWKALAAGPPKTTPPKATTAPQPVVKVPAASFTRVMKLGDEGQDVQAVRQKLIALGYSYLKPGLTWGPMMTVAVMDAQARKGVEVDGQVGPNTLKALGL</sequence>
<dbReference type="InterPro" id="IPR007921">
    <property type="entry name" value="CHAP_dom"/>
</dbReference>
<name>A0ABP6VLA4_9ACTN</name>
<dbReference type="PROSITE" id="PS50911">
    <property type="entry name" value="CHAP"/>
    <property type="match status" value="1"/>
</dbReference>
<evidence type="ECO:0000313" key="2">
    <source>
        <dbReference type="EMBL" id="GAA3537124.1"/>
    </source>
</evidence>
<dbReference type="InterPro" id="IPR036365">
    <property type="entry name" value="PGBD-like_sf"/>
</dbReference>
<proteinExistence type="predicted"/>
<dbReference type="Gene3D" id="1.10.101.10">
    <property type="entry name" value="PGBD-like superfamily/PGBD"/>
    <property type="match status" value="2"/>
</dbReference>
<gene>
    <name evidence="2" type="ORF">GCM10022419_016180</name>
</gene>
<keyword evidence="3" id="KW-1185">Reference proteome</keyword>
<dbReference type="InterPro" id="IPR038765">
    <property type="entry name" value="Papain-like_cys_pep_sf"/>
</dbReference>
<dbReference type="SUPFAM" id="SSF54001">
    <property type="entry name" value="Cysteine proteinases"/>
    <property type="match status" value="1"/>
</dbReference>
<protein>
    <recommendedName>
        <fullName evidence="1">Peptidase C51 domain-containing protein</fullName>
    </recommendedName>
</protein>
<dbReference type="SUPFAM" id="SSF47090">
    <property type="entry name" value="PGBD-like"/>
    <property type="match status" value="2"/>
</dbReference>
<dbReference type="RefSeq" id="WP_345559971.1">
    <property type="nucleotide sequence ID" value="NZ_BAABDQ010000003.1"/>
</dbReference>
<dbReference type="InterPro" id="IPR002477">
    <property type="entry name" value="Peptidoglycan-bd-like"/>
</dbReference>
<comment type="caution">
    <text evidence="2">The sequence shown here is derived from an EMBL/GenBank/DDBJ whole genome shotgun (WGS) entry which is preliminary data.</text>
</comment>
<dbReference type="Pfam" id="PF01471">
    <property type="entry name" value="PG_binding_1"/>
    <property type="match status" value="2"/>
</dbReference>
<dbReference type="InterPro" id="IPR036366">
    <property type="entry name" value="PGBDSf"/>
</dbReference>